<accession>A0A0W8FT20</accession>
<reference evidence="1" key="1">
    <citation type="journal article" date="2015" name="Proc. Natl. Acad. Sci. U.S.A.">
        <title>Networks of energetic and metabolic interactions define dynamics in microbial communities.</title>
        <authorList>
            <person name="Embree M."/>
            <person name="Liu J.K."/>
            <person name="Al-Bassam M.M."/>
            <person name="Zengler K."/>
        </authorList>
    </citation>
    <scope>NUCLEOTIDE SEQUENCE</scope>
</reference>
<sequence>MERYSIIIEDKNIYHALIKKTVQIIKDSYNGRFTVKQLTSLETFSAEEKEYLRSIFSPDIDELDIWGEHHFYFIKNAWEYTGKGFIDYRKTVRMIMQILNKIGIPPGTKVYTNDYQLISQLWNAWQILLENGEKSVNWKNLTYIENHAVIEFLSRNMQSRVGDSCPFDFAFIRTFMEARSDYYGKKLNDAIMGIESINN</sequence>
<comment type="caution">
    <text evidence="1">The sequence shown here is derived from an EMBL/GenBank/DDBJ whole genome shotgun (WGS) entry which is preliminary data.</text>
</comment>
<dbReference type="AlphaFoldDB" id="A0A0W8FT20"/>
<protein>
    <submittedName>
        <fullName evidence="1">Uncharacterized protein</fullName>
    </submittedName>
</protein>
<proteinExistence type="predicted"/>
<evidence type="ECO:0000313" key="1">
    <source>
        <dbReference type="EMBL" id="KUG24069.1"/>
    </source>
</evidence>
<name>A0A0W8FT20_9ZZZZ</name>
<gene>
    <name evidence="1" type="ORF">ASZ90_006120</name>
</gene>
<dbReference type="EMBL" id="LNQE01000864">
    <property type="protein sequence ID" value="KUG24069.1"/>
    <property type="molecule type" value="Genomic_DNA"/>
</dbReference>
<organism evidence="1">
    <name type="scientific">hydrocarbon metagenome</name>
    <dbReference type="NCBI Taxonomy" id="938273"/>
    <lineage>
        <taxon>unclassified sequences</taxon>
        <taxon>metagenomes</taxon>
        <taxon>ecological metagenomes</taxon>
    </lineage>
</organism>